<reference evidence="1 2" key="1">
    <citation type="submission" date="2021-03" db="EMBL/GenBank/DDBJ databases">
        <title>Genomic Encyclopedia of Type Strains, Phase IV (KMG-IV): sequencing the most valuable type-strain genomes for metagenomic binning, comparative biology and taxonomic classification.</title>
        <authorList>
            <person name="Goeker M."/>
        </authorList>
    </citation>
    <scope>NUCLEOTIDE SEQUENCE [LARGE SCALE GENOMIC DNA]</scope>
    <source>
        <strain evidence="1 2">DSM 26048</strain>
    </source>
</reference>
<dbReference type="Proteomes" id="UP001519287">
    <property type="component" value="Unassembled WGS sequence"/>
</dbReference>
<organism evidence="1 2">
    <name type="scientific">Paenibacillus eucommiae</name>
    <dbReference type="NCBI Taxonomy" id="1355755"/>
    <lineage>
        <taxon>Bacteria</taxon>
        <taxon>Bacillati</taxon>
        <taxon>Bacillota</taxon>
        <taxon>Bacilli</taxon>
        <taxon>Bacillales</taxon>
        <taxon>Paenibacillaceae</taxon>
        <taxon>Paenibacillus</taxon>
    </lineage>
</organism>
<dbReference type="EMBL" id="JAGGLB010000034">
    <property type="protein sequence ID" value="MBP1995433.1"/>
    <property type="molecule type" value="Genomic_DNA"/>
</dbReference>
<evidence type="ECO:0000313" key="2">
    <source>
        <dbReference type="Proteomes" id="UP001519287"/>
    </source>
</evidence>
<dbReference type="Gene3D" id="3.40.50.1820">
    <property type="entry name" value="alpha/beta hydrolase"/>
    <property type="match status" value="1"/>
</dbReference>
<protein>
    <submittedName>
        <fullName evidence="1">Uncharacterized membrane protein YobD (UPF0266 family)</fullName>
    </submittedName>
</protein>
<gene>
    <name evidence="1" type="ORF">J2Z66_007075</name>
</gene>
<name>A0ABS4J6I4_9BACL</name>
<comment type="caution">
    <text evidence="1">The sequence shown here is derived from an EMBL/GenBank/DDBJ whole genome shotgun (WGS) entry which is preliminary data.</text>
</comment>
<dbReference type="InterPro" id="IPR029058">
    <property type="entry name" value="AB_hydrolase_fold"/>
</dbReference>
<keyword evidence="2" id="KW-1185">Reference proteome</keyword>
<evidence type="ECO:0000313" key="1">
    <source>
        <dbReference type="EMBL" id="MBP1995433.1"/>
    </source>
</evidence>
<sequence length="91" mass="10231">MEVWETQLVSTKRGTFEVFISGVGKPICVTHHYSAFTKRGNYFADMFLEFGQVVLVNLKECGNSGCITDESELSMEASVEDLEAIPNITWF</sequence>
<dbReference type="RefSeq" id="WP_209977239.1">
    <property type="nucleotide sequence ID" value="NZ_JAGGLB010000034.1"/>
</dbReference>
<accession>A0ABS4J6I4</accession>
<proteinExistence type="predicted"/>